<dbReference type="PANTHER" id="PTHR31113:SF5">
    <property type="entry name" value="OS04G0405700 PROTEIN"/>
    <property type="match status" value="1"/>
</dbReference>
<dbReference type="GO" id="GO:0016020">
    <property type="term" value="C:membrane"/>
    <property type="evidence" value="ECO:0007669"/>
    <property type="project" value="UniProtKB-SubCell"/>
</dbReference>
<proteinExistence type="inferred from homology"/>
<evidence type="ECO:0000313" key="8">
    <source>
        <dbReference type="EMBL" id="KAL3722900.1"/>
    </source>
</evidence>
<organism evidence="8 9">
    <name type="scientific">Eucalyptus globulus</name>
    <name type="common">Tasmanian blue gum</name>
    <dbReference type="NCBI Taxonomy" id="34317"/>
    <lineage>
        <taxon>Eukaryota</taxon>
        <taxon>Viridiplantae</taxon>
        <taxon>Streptophyta</taxon>
        <taxon>Embryophyta</taxon>
        <taxon>Tracheophyta</taxon>
        <taxon>Spermatophyta</taxon>
        <taxon>Magnoliopsida</taxon>
        <taxon>eudicotyledons</taxon>
        <taxon>Gunneridae</taxon>
        <taxon>Pentapetalae</taxon>
        <taxon>rosids</taxon>
        <taxon>malvids</taxon>
        <taxon>Myrtales</taxon>
        <taxon>Myrtaceae</taxon>
        <taxon>Myrtoideae</taxon>
        <taxon>Eucalypteae</taxon>
        <taxon>Eucalyptus</taxon>
    </lineage>
</organism>
<dbReference type="Proteomes" id="UP001634007">
    <property type="component" value="Unassembled WGS sequence"/>
</dbReference>
<keyword evidence="5 7" id="KW-0472">Membrane</keyword>
<protein>
    <submittedName>
        <fullName evidence="8">Uncharacterized protein</fullName>
    </submittedName>
</protein>
<evidence type="ECO:0000256" key="6">
    <source>
        <dbReference type="SAM" id="MobiDB-lite"/>
    </source>
</evidence>
<evidence type="ECO:0000256" key="4">
    <source>
        <dbReference type="ARBA" id="ARBA00022989"/>
    </source>
</evidence>
<evidence type="ECO:0000256" key="2">
    <source>
        <dbReference type="ARBA" id="ARBA00009074"/>
    </source>
</evidence>
<feature type="region of interest" description="Disordered" evidence="6">
    <location>
        <begin position="1"/>
        <end position="45"/>
    </location>
</feature>
<evidence type="ECO:0000256" key="7">
    <source>
        <dbReference type="SAM" id="Phobius"/>
    </source>
</evidence>
<dbReference type="EMBL" id="JBJKBG010000009">
    <property type="protein sequence ID" value="KAL3722900.1"/>
    <property type="molecule type" value="Genomic_DNA"/>
</dbReference>
<keyword evidence="9" id="KW-1185">Reference proteome</keyword>
<dbReference type="AlphaFoldDB" id="A0ABD3J522"/>
<dbReference type="PANTHER" id="PTHR31113">
    <property type="entry name" value="UPF0496 PROTEIN 3-RELATED"/>
    <property type="match status" value="1"/>
</dbReference>
<keyword evidence="3 7" id="KW-0812">Transmembrane</keyword>
<comment type="subcellular location">
    <subcellularLocation>
        <location evidence="1">Membrane</location>
    </subcellularLocation>
</comment>
<gene>
    <name evidence="8" type="ORF">ACJRO7_035141</name>
</gene>
<comment type="similarity">
    <text evidence="2">Belongs to the UPF0496 family.</text>
</comment>
<reference evidence="8 9" key="1">
    <citation type="submission" date="2024-11" db="EMBL/GenBank/DDBJ databases">
        <title>Chromosome-level genome assembly of Eucalyptus globulus Labill. provides insights into its genome evolution.</title>
        <authorList>
            <person name="Li X."/>
        </authorList>
    </citation>
    <scope>NUCLEOTIDE SEQUENCE [LARGE SCALE GENOMIC DNA]</scope>
    <source>
        <strain evidence="8">CL2024</strain>
        <tissue evidence="8">Fresh tender leaves</tissue>
    </source>
</reference>
<feature type="transmembrane region" description="Helical" evidence="7">
    <location>
        <begin position="219"/>
        <end position="239"/>
    </location>
</feature>
<sequence>MSPCLSVKRSSSSLPNSHLERDLHSHPPPSLGTSPGGTSRSNQAVSPTFNLSQEYALALQTDSYNEIRSALYDLECSEEDWSESTQERVLLRVLQPNRECVGEALRQAKDNALTRLVSAYFDHSEKISNLCLSLYRKVHVASVMYSPLKDLLEVLPLDADLFTQSHCDRVYDVFVQFDRHDNPLPSPDSHYFSDVRNCFSQLEQQLGHRCRKSKSRVKFVRRAIAGSALCLFGTVVAAVASAIGVTAHALIAFVSAPCLTMYLPHDKFLKKELSNVAQLDAAGKGCALRHDLDSIHRLVNGLHSAIESHRKSIRDQLERGTDKNPILDVVEKLRKDHDKFLPLLDDLKNHIGLCLKYVNRGRKFLLEEITFHRSIAS</sequence>
<evidence type="ECO:0000256" key="3">
    <source>
        <dbReference type="ARBA" id="ARBA00022692"/>
    </source>
</evidence>
<evidence type="ECO:0000313" key="9">
    <source>
        <dbReference type="Proteomes" id="UP001634007"/>
    </source>
</evidence>
<dbReference type="Pfam" id="PF05055">
    <property type="entry name" value="DUF677"/>
    <property type="match status" value="1"/>
</dbReference>
<name>A0ABD3J522_EUCGL</name>
<dbReference type="InterPro" id="IPR007749">
    <property type="entry name" value="DUF677"/>
</dbReference>
<evidence type="ECO:0000256" key="1">
    <source>
        <dbReference type="ARBA" id="ARBA00004370"/>
    </source>
</evidence>
<evidence type="ECO:0000256" key="5">
    <source>
        <dbReference type="ARBA" id="ARBA00023136"/>
    </source>
</evidence>
<keyword evidence="4 7" id="KW-1133">Transmembrane helix</keyword>
<accession>A0ABD3J522</accession>
<comment type="caution">
    <text evidence="8">The sequence shown here is derived from an EMBL/GenBank/DDBJ whole genome shotgun (WGS) entry which is preliminary data.</text>
</comment>